<evidence type="ECO:0000256" key="8">
    <source>
        <dbReference type="ARBA" id="ARBA00023170"/>
    </source>
</evidence>
<keyword evidence="3" id="KW-0812">Transmembrane</keyword>
<organism evidence="12">
    <name type="scientific">Sesamum angustifolium</name>
    <dbReference type="NCBI Taxonomy" id="2727405"/>
    <lineage>
        <taxon>Eukaryota</taxon>
        <taxon>Viridiplantae</taxon>
        <taxon>Streptophyta</taxon>
        <taxon>Embryophyta</taxon>
        <taxon>Tracheophyta</taxon>
        <taxon>Spermatophyta</taxon>
        <taxon>Magnoliopsida</taxon>
        <taxon>eudicotyledons</taxon>
        <taxon>Gunneridae</taxon>
        <taxon>Pentapetalae</taxon>
        <taxon>asterids</taxon>
        <taxon>lamiids</taxon>
        <taxon>Lamiales</taxon>
        <taxon>Pedaliaceae</taxon>
        <taxon>Sesamum</taxon>
    </lineage>
</organism>
<feature type="domain" description="Leucine-rich repeat-containing N-terminal plant-type" evidence="11">
    <location>
        <begin position="29"/>
        <end position="69"/>
    </location>
</feature>
<evidence type="ECO:0000313" key="12">
    <source>
        <dbReference type="EMBL" id="KAL0370221.1"/>
    </source>
</evidence>
<dbReference type="Pfam" id="PF08263">
    <property type="entry name" value="LRRNT_2"/>
    <property type="match status" value="1"/>
</dbReference>
<keyword evidence="4 10" id="KW-0732">Signal</keyword>
<dbReference type="InterPro" id="IPR032675">
    <property type="entry name" value="LRR_dom_sf"/>
</dbReference>
<evidence type="ECO:0000256" key="6">
    <source>
        <dbReference type="ARBA" id="ARBA00022989"/>
    </source>
</evidence>
<evidence type="ECO:0000256" key="7">
    <source>
        <dbReference type="ARBA" id="ARBA00023136"/>
    </source>
</evidence>
<keyword evidence="8" id="KW-0675">Receptor</keyword>
<comment type="caution">
    <text evidence="12">The sequence shown here is derived from an EMBL/GenBank/DDBJ whole genome shotgun (WGS) entry which is preliminary data.</text>
</comment>
<name>A0AAW2QQI8_9LAMI</name>
<evidence type="ECO:0000259" key="11">
    <source>
        <dbReference type="Pfam" id="PF08263"/>
    </source>
</evidence>
<dbReference type="Gene3D" id="3.80.10.10">
    <property type="entry name" value="Ribonuclease Inhibitor"/>
    <property type="match status" value="1"/>
</dbReference>
<gene>
    <name evidence="12" type="ORF">Sangu_0340200</name>
</gene>
<evidence type="ECO:0000256" key="10">
    <source>
        <dbReference type="SAM" id="SignalP"/>
    </source>
</evidence>
<dbReference type="SUPFAM" id="SSF52058">
    <property type="entry name" value="L domain-like"/>
    <property type="match status" value="1"/>
</dbReference>
<keyword evidence="5" id="KW-0677">Repeat</keyword>
<reference evidence="12" key="2">
    <citation type="journal article" date="2024" name="Plant">
        <title>Genomic evolution and insights into agronomic trait innovations of Sesamum species.</title>
        <authorList>
            <person name="Miao H."/>
            <person name="Wang L."/>
            <person name="Qu L."/>
            <person name="Liu H."/>
            <person name="Sun Y."/>
            <person name="Le M."/>
            <person name="Wang Q."/>
            <person name="Wei S."/>
            <person name="Zheng Y."/>
            <person name="Lin W."/>
            <person name="Duan Y."/>
            <person name="Cao H."/>
            <person name="Xiong S."/>
            <person name="Wang X."/>
            <person name="Wei L."/>
            <person name="Li C."/>
            <person name="Ma Q."/>
            <person name="Ju M."/>
            <person name="Zhao R."/>
            <person name="Li G."/>
            <person name="Mu C."/>
            <person name="Tian Q."/>
            <person name="Mei H."/>
            <person name="Zhang T."/>
            <person name="Gao T."/>
            <person name="Zhang H."/>
        </authorList>
    </citation>
    <scope>NUCLEOTIDE SEQUENCE</scope>
    <source>
        <strain evidence="12">G01</strain>
    </source>
</reference>
<evidence type="ECO:0000256" key="1">
    <source>
        <dbReference type="ARBA" id="ARBA00004167"/>
    </source>
</evidence>
<feature type="signal peptide" evidence="10">
    <location>
        <begin position="1"/>
        <end position="25"/>
    </location>
</feature>
<evidence type="ECO:0000256" key="9">
    <source>
        <dbReference type="ARBA" id="ARBA00023180"/>
    </source>
</evidence>
<dbReference type="PANTHER" id="PTHR47986:SF1">
    <property type="entry name" value="OS04G0685900 PROTEIN"/>
    <property type="match status" value="1"/>
</dbReference>
<reference evidence="12" key="1">
    <citation type="submission" date="2020-06" db="EMBL/GenBank/DDBJ databases">
        <authorList>
            <person name="Li T."/>
            <person name="Hu X."/>
            <person name="Zhang T."/>
            <person name="Song X."/>
            <person name="Zhang H."/>
            <person name="Dai N."/>
            <person name="Sheng W."/>
            <person name="Hou X."/>
            <person name="Wei L."/>
        </authorList>
    </citation>
    <scope>NUCLEOTIDE SEQUENCE</scope>
    <source>
        <strain evidence="12">G01</strain>
        <tissue evidence="12">Leaf</tissue>
    </source>
</reference>
<dbReference type="InterPro" id="IPR052422">
    <property type="entry name" value="Auxin_Ser/Thr_Kinase"/>
</dbReference>
<evidence type="ECO:0000256" key="3">
    <source>
        <dbReference type="ARBA" id="ARBA00022692"/>
    </source>
</evidence>
<feature type="chain" id="PRO_5043946398" description="Leucine-rich repeat-containing N-terminal plant-type domain-containing protein" evidence="10">
    <location>
        <begin position="26"/>
        <end position="150"/>
    </location>
</feature>
<accession>A0AAW2QQI8</accession>
<comment type="subcellular location">
    <subcellularLocation>
        <location evidence="1">Membrane</location>
        <topology evidence="1">Single-pass membrane protein</topology>
    </subcellularLocation>
</comment>
<keyword evidence="9" id="KW-0325">Glycoprotein</keyword>
<evidence type="ECO:0000256" key="4">
    <source>
        <dbReference type="ARBA" id="ARBA00022729"/>
    </source>
</evidence>
<evidence type="ECO:0000256" key="2">
    <source>
        <dbReference type="ARBA" id="ARBA00022614"/>
    </source>
</evidence>
<dbReference type="PANTHER" id="PTHR47986">
    <property type="entry name" value="OSJNBA0070M12.3 PROTEIN"/>
    <property type="match status" value="1"/>
</dbReference>
<sequence>MGVDSGEFVCIVVGLFVCLVGGVSCVTNQNDFKILSDFRDGLKNPELLKWPVEGNDPCGPPAWPHVFCSNGRVTQIQVQGLGLEGPLPQNLNQLDKLYNVGFQRNKFTGKLPTFSGLSNLEFAFLDFNEFDAIPADFFHGLSNVRVFGFG</sequence>
<dbReference type="EMBL" id="JACGWK010000002">
    <property type="protein sequence ID" value="KAL0370221.1"/>
    <property type="molecule type" value="Genomic_DNA"/>
</dbReference>
<dbReference type="InterPro" id="IPR013210">
    <property type="entry name" value="LRR_N_plant-typ"/>
</dbReference>
<protein>
    <recommendedName>
        <fullName evidence="11">Leucine-rich repeat-containing N-terminal plant-type domain-containing protein</fullName>
    </recommendedName>
</protein>
<keyword evidence="2" id="KW-0433">Leucine-rich repeat</keyword>
<proteinExistence type="predicted"/>
<dbReference type="GO" id="GO:0016020">
    <property type="term" value="C:membrane"/>
    <property type="evidence" value="ECO:0007669"/>
    <property type="project" value="UniProtKB-SubCell"/>
</dbReference>
<keyword evidence="6" id="KW-1133">Transmembrane helix</keyword>
<evidence type="ECO:0000256" key="5">
    <source>
        <dbReference type="ARBA" id="ARBA00022737"/>
    </source>
</evidence>
<keyword evidence="7" id="KW-0472">Membrane</keyword>
<dbReference type="AlphaFoldDB" id="A0AAW2QQI8"/>